<keyword evidence="9" id="KW-0067">ATP-binding</keyword>
<dbReference type="AlphaFoldDB" id="A0A7K1SHU1"/>
<name>A0A7K1SHU1_9BACT</name>
<keyword evidence="4" id="KW-0540">Nuclease</keyword>
<sequence length="1061" mass="120683">MSQGSEFLQSEQPALHLLQQLGYQYVTGVALSVERPDAGEVILTGRLRSAIKNLNPDLDEVNQQRALERISQVSASSLMAANQYIWSLLLGTGFTLKQQIDGKETFIPVRFIDYSPARKNDLLVVNQMRFRGRTFTAIPDIVVFINGLPLGIIECKAGNAPSAWDSAWNDLDAYQRNNEKLFYYNQICAGIWEVGGKYGAICAPQAFYSHFRSDNNPELTTLLADRKPTEQDILLYNLFRPDRLLDIIRHFVLFELDEGRIIKKLPRYQQLRAVNSTIDKLQQHQQGGVVWHTQGSGKLLTMAYLIRKLRAEQYGFDNPTVIVLTDRNDLDTQITTTFQNIGFKDVQQASSVAHLDKILRNDYGGVITTTLQKFQQADKNATADEVPDDEGLTRTERHIQENLLIQVKKALQDGKWAEVSRQEIPLEVLSTKENLYVLVDEAHRSHYGFLAAFMRSVLPNAKFIAFTGTPISKEDKSTLAEFYGEEYLDVYTIKESVTDGATVELLYDAGIARLDVKKAELDEAFEAQFSTESEEKKSKLKDAALRKYQFSAGRIRDISMHLLEHYRDKIYPDGYKAILVCSGRQAALDYQLTILNLRLQGLHNFTTKVVISLGSPKSDPIAAEHYERLAWNRENPDEPLDILLTPPEEVKAVIDSFKLPFGNEDELDKAGKKKKYDNTAILIVSDMLLTGYDAPIAGCLYFDKPLKEHNLLQAIARVNRTYRSKAAGFIIDYCGITAHLLQALDIFSGDLRPDDILRNLNDEIPKLELNHAKLISFAKPVRFDRQNQRTAFIDGFVRYIEPIHLRDQFKELLKAFNKSVNIVLPNQVAMRYQVDFNLFNEIKLKARNAFPDDDELKISANESRMLQQLINDHLIAEGVDNLLDEPVSILDRDKFRADLLNASPATKELKMRNQLKYTIKVGMDRNPGFFEPLAQRLDNLLKEHKAGRIDQVQLLIGYMQLQDDLINEQRSAQAHGFTTRQQIDVYNVLTVLFEEESARVTKKLFDDIRGELGIVGWKDKGEVRKAIENKITSLLKAKLPPAEARKKAAELVDLLRKDTHA</sequence>
<evidence type="ECO:0000256" key="3">
    <source>
        <dbReference type="ARBA" id="ARBA00012654"/>
    </source>
</evidence>
<dbReference type="EMBL" id="WPIN01000010">
    <property type="protein sequence ID" value="MVM33288.1"/>
    <property type="molecule type" value="Genomic_DNA"/>
</dbReference>
<dbReference type="InterPro" id="IPR021810">
    <property type="entry name" value="T1RH-like_C"/>
</dbReference>
<dbReference type="InterPro" id="IPR014001">
    <property type="entry name" value="Helicase_ATP-bd"/>
</dbReference>
<evidence type="ECO:0000256" key="6">
    <source>
        <dbReference type="ARBA" id="ARBA00022747"/>
    </source>
</evidence>
<dbReference type="InterPro" id="IPR055180">
    <property type="entry name" value="HsdR_RecA-like_helicase_dom_2"/>
</dbReference>
<keyword evidence="6" id="KW-0680">Restriction system</keyword>
<keyword evidence="5" id="KW-0547">Nucleotide-binding</keyword>
<dbReference type="Proteomes" id="UP000436006">
    <property type="component" value="Unassembled WGS sequence"/>
</dbReference>
<gene>
    <name evidence="12" type="ORF">GO755_24825</name>
</gene>
<keyword evidence="8" id="KW-0378">Hydrolase</keyword>
<dbReference type="GO" id="GO:0009307">
    <property type="term" value="P:DNA restriction-modification system"/>
    <property type="evidence" value="ECO:0007669"/>
    <property type="project" value="UniProtKB-KW"/>
</dbReference>
<dbReference type="SMART" id="SM00487">
    <property type="entry name" value="DEXDc"/>
    <property type="match status" value="1"/>
</dbReference>
<keyword evidence="10" id="KW-0238">DNA-binding</keyword>
<evidence type="ECO:0000256" key="2">
    <source>
        <dbReference type="ARBA" id="ARBA00008598"/>
    </source>
</evidence>
<dbReference type="GO" id="GO:0005524">
    <property type="term" value="F:ATP binding"/>
    <property type="evidence" value="ECO:0007669"/>
    <property type="project" value="UniProtKB-KW"/>
</dbReference>
<dbReference type="SUPFAM" id="SSF52540">
    <property type="entry name" value="P-loop containing nucleoside triphosphate hydrolases"/>
    <property type="match status" value="2"/>
</dbReference>
<keyword evidence="13" id="KW-1185">Reference proteome</keyword>
<protein>
    <recommendedName>
        <fullName evidence="3">type I site-specific deoxyribonuclease</fullName>
        <ecNumber evidence="3">3.1.21.3</ecNumber>
    </recommendedName>
</protein>
<dbReference type="InterPro" id="IPR051268">
    <property type="entry name" value="Type-I_R_enzyme_R_subunit"/>
</dbReference>
<dbReference type="InterPro" id="IPR027417">
    <property type="entry name" value="P-loop_NTPase"/>
</dbReference>
<evidence type="ECO:0000313" key="13">
    <source>
        <dbReference type="Proteomes" id="UP000436006"/>
    </source>
</evidence>
<evidence type="ECO:0000256" key="10">
    <source>
        <dbReference type="ARBA" id="ARBA00023125"/>
    </source>
</evidence>
<keyword evidence="7" id="KW-0255">Endonuclease</keyword>
<comment type="similarity">
    <text evidence="2">Belongs to the HsdR family.</text>
</comment>
<evidence type="ECO:0000256" key="8">
    <source>
        <dbReference type="ARBA" id="ARBA00022801"/>
    </source>
</evidence>
<dbReference type="InterPro" id="IPR040980">
    <property type="entry name" value="SWI2_SNF2"/>
</dbReference>
<dbReference type="Pfam" id="PF18766">
    <property type="entry name" value="SWI2_SNF2"/>
    <property type="match status" value="1"/>
</dbReference>
<dbReference type="PANTHER" id="PTHR30195">
    <property type="entry name" value="TYPE I SITE-SPECIFIC DEOXYRIBONUCLEASE PROTEIN SUBUNIT M AND R"/>
    <property type="match status" value="1"/>
</dbReference>
<dbReference type="CDD" id="cd22332">
    <property type="entry name" value="HsdR_N"/>
    <property type="match status" value="1"/>
</dbReference>
<evidence type="ECO:0000256" key="5">
    <source>
        <dbReference type="ARBA" id="ARBA00022741"/>
    </source>
</evidence>
<accession>A0A7K1SHU1</accession>
<dbReference type="Pfam" id="PF04313">
    <property type="entry name" value="HSDR_N"/>
    <property type="match status" value="1"/>
</dbReference>
<dbReference type="Gene3D" id="3.90.1570.50">
    <property type="match status" value="1"/>
</dbReference>
<reference evidence="12 13" key="1">
    <citation type="submission" date="2019-12" db="EMBL/GenBank/DDBJ databases">
        <title>Spirosoma sp. HMF4905 genome sequencing and assembly.</title>
        <authorList>
            <person name="Kang H."/>
            <person name="Cha I."/>
            <person name="Kim H."/>
            <person name="Joh K."/>
        </authorList>
    </citation>
    <scope>NUCLEOTIDE SEQUENCE [LARGE SCALE GENOMIC DNA]</scope>
    <source>
        <strain evidence="12 13">HMF4905</strain>
    </source>
</reference>
<proteinExistence type="inferred from homology"/>
<dbReference type="PROSITE" id="PS51192">
    <property type="entry name" value="HELICASE_ATP_BIND_1"/>
    <property type="match status" value="1"/>
</dbReference>
<dbReference type="CDD" id="cd18800">
    <property type="entry name" value="SF2_C_EcoR124I-like"/>
    <property type="match status" value="1"/>
</dbReference>
<dbReference type="GO" id="GO:0009035">
    <property type="term" value="F:type I site-specific deoxyribonuclease activity"/>
    <property type="evidence" value="ECO:0007669"/>
    <property type="project" value="UniProtKB-EC"/>
</dbReference>
<dbReference type="RefSeq" id="WP_157588003.1">
    <property type="nucleotide sequence ID" value="NZ_WPIN01000010.1"/>
</dbReference>
<dbReference type="GO" id="GO:0003677">
    <property type="term" value="F:DNA binding"/>
    <property type="evidence" value="ECO:0007669"/>
    <property type="project" value="UniProtKB-KW"/>
</dbReference>
<dbReference type="Pfam" id="PF11867">
    <property type="entry name" value="T1RH-like_C"/>
    <property type="match status" value="1"/>
</dbReference>
<evidence type="ECO:0000256" key="9">
    <source>
        <dbReference type="ARBA" id="ARBA00022840"/>
    </source>
</evidence>
<evidence type="ECO:0000256" key="7">
    <source>
        <dbReference type="ARBA" id="ARBA00022759"/>
    </source>
</evidence>
<dbReference type="InterPro" id="IPR007409">
    <property type="entry name" value="Restrct_endonuc_type1_HsdR_N"/>
</dbReference>
<evidence type="ECO:0000256" key="1">
    <source>
        <dbReference type="ARBA" id="ARBA00000851"/>
    </source>
</evidence>
<evidence type="ECO:0000256" key="4">
    <source>
        <dbReference type="ARBA" id="ARBA00022722"/>
    </source>
</evidence>
<comment type="catalytic activity">
    <reaction evidence="1">
        <text>Endonucleolytic cleavage of DNA to give random double-stranded fragments with terminal 5'-phosphates, ATP is simultaneously hydrolyzed.</text>
        <dbReference type="EC" id="3.1.21.3"/>
    </reaction>
</comment>
<dbReference type="EC" id="3.1.21.3" evidence="3"/>
<comment type="caution">
    <text evidence="12">The sequence shown here is derived from an EMBL/GenBank/DDBJ whole genome shotgun (WGS) entry which is preliminary data.</text>
</comment>
<dbReference type="Gene3D" id="3.40.50.300">
    <property type="entry name" value="P-loop containing nucleotide triphosphate hydrolases"/>
    <property type="match status" value="2"/>
</dbReference>
<dbReference type="PANTHER" id="PTHR30195:SF15">
    <property type="entry name" value="TYPE I RESTRICTION ENZYME HINDI ENDONUCLEASE SUBUNIT"/>
    <property type="match status" value="1"/>
</dbReference>
<organism evidence="12 13">
    <name type="scientific">Spirosoma arboris</name>
    <dbReference type="NCBI Taxonomy" id="2682092"/>
    <lineage>
        <taxon>Bacteria</taxon>
        <taxon>Pseudomonadati</taxon>
        <taxon>Bacteroidota</taxon>
        <taxon>Cytophagia</taxon>
        <taxon>Cytophagales</taxon>
        <taxon>Cytophagaceae</taxon>
        <taxon>Spirosoma</taxon>
    </lineage>
</organism>
<evidence type="ECO:0000313" key="12">
    <source>
        <dbReference type="EMBL" id="MVM33288.1"/>
    </source>
</evidence>
<feature type="domain" description="Helicase ATP-binding" evidence="11">
    <location>
        <begin position="279"/>
        <end position="488"/>
    </location>
</feature>
<evidence type="ECO:0000259" key="11">
    <source>
        <dbReference type="PROSITE" id="PS51192"/>
    </source>
</evidence>
<dbReference type="Pfam" id="PF22679">
    <property type="entry name" value="T1R_D3-like"/>
    <property type="match status" value="1"/>
</dbReference>